<dbReference type="CDD" id="cd00075">
    <property type="entry name" value="HATPase"/>
    <property type="match status" value="1"/>
</dbReference>
<dbReference type="GO" id="GO:0000155">
    <property type="term" value="F:phosphorelay sensor kinase activity"/>
    <property type="evidence" value="ECO:0007669"/>
    <property type="project" value="InterPro"/>
</dbReference>
<protein>
    <recommendedName>
        <fullName evidence="3">histidine kinase</fullName>
        <ecNumber evidence="3">2.7.13.3</ecNumber>
    </recommendedName>
</protein>
<dbReference type="EC" id="2.7.13.3" evidence="3"/>
<comment type="subcellular location">
    <subcellularLocation>
        <location evidence="2">Membrane</location>
        <topology evidence="2">Multi-pass membrane protein</topology>
    </subcellularLocation>
</comment>
<evidence type="ECO:0000256" key="9">
    <source>
        <dbReference type="ARBA" id="ARBA00023012"/>
    </source>
</evidence>
<dbReference type="PROSITE" id="PS50109">
    <property type="entry name" value="HIS_KIN"/>
    <property type="match status" value="1"/>
</dbReference>
<dbReference type="Pfam" id="PF02518">
    <property type="entry name" value="HATPase_c"/>
    <property type="match status" value="1"/>
</dbReference>
<dbReference type="InterPro" id="IPR005467">
    <property type="entry name" value="His_kinase_dom"/>
</dbReference>
<evidence type="ECO:0000259" key="12">
    <source>
        <dbReference type="PROSITE" id="PS50109"/>
    </source>
</evidence>
<dbReference type="InterPro" id="IPR050428">
    <property type="entry name" value="TCS_sensor_his_kinase"/>
</dbReference>
<feature type="transmembrane region" description="Helical" evidence="11">
    <location>
        <begin position="12"/>
        <end position="35"/>
    </location>
</feature>
<gene>
    <name evidence="13" type="ORF">GA0061102_103038</name>
</gene>
<keyword evidence="5" id="KW-0808">Transferase</keyword>
<dbReference type="SMART" id="SM00388">
    <property type="entry name" value="HisKA"/>
    <property type="match status" value="1"/>
</dbReference>
<dbReference type="STRING" id="411945.GA0061102_103038"/>
<keyword evidence="7 13" id="KW-0418">Kinase</keyword>
<dbReference type="GO" id="GO:0005886">
    <property type="term" value="C:plasma membrane"/>
    <property type="evidence" value="ECO:0007669"/>
    <property type="project" value="TreeGrafter"/>
</dbReference>
<dbReference type="PRINTS" id="PR00344">
    <property type="entry name" value="BCTRLSENSOR"/>
</dbReference>
<dbReference type="PANTHER" id="PTHR45436:SF15">
    <property type="entry name" value="SENSOR HISTIDINE KINASE CUSS"/>
    <property type="match status" value="1"/>
</dbReference>
<dbReference type="Proteomes" id="UP000199435">
    <property type="component" value="Unassembled WGS sequence"/>
</dbReference>
<dbReference type="InterPro" id="IPR003594">
    <property type="entry name" value="HATPase_dom"/>
</dbReference>
<dbReference type="InterPro" id="IPR003661">
    <property type="entry name" value="HisK_dim/P_dom"/>
</dbReference>
<name>A0A1C3WHI5_9HYPH</name>
<feature type="transmembrane region" description="Helical" evidence="11">
    <location>
        <begin position="168"/>
        <end position="188"/>
    </location>
</feature>
<evidence type="ECO:0000256" key="8">
    <source>
        <dbReference type="ARBA" id="ARBA00022989"/>
    </source>
</evidence>
<keyword evidence="10 11" id="KW-0472">Membrane</keyword>
<dbReference type="Gene3D" id="3.30.565.10">
    <property type="entry name" value="Histidine kinase-like ATPase, C-terminal domain"/>
    <property type="match status" value="1"/>
</dbReference>
<dbReference type="CDD" id="cd00082">
    <property type="entry name" value="HisKA"/>
    <property type="match status" value="1"/>
</dbReference>
<dbReference type="SUPFAM" id="SSF55874">
    <property type="entry name" value="ATPase domain of HSP90 chaperone/DNA topoisomerase II/histidine kinase"/>
    <property type="match status" value="1"/>
</dbReference>
<comment type="catalytic activity">
    <reaction evidence="1">
        <text>ATP + protein L-histidine = ADP + protein N-phospho-L-histidine.</text>
        <dbReference type="EC" id="2.7.13.3"/>
    </reaction>
</comment>
<evidence type="ECO:0000256" key="5">
    <source>
        <dbReference type="ARBA" id="ARBA00022679"/>
    </source>
</evidence>
<dbReference type="InterPro" id="IPR036890">
    <property type="entry name" value="HATPase_C_sf"/>
</dbReference>
<keyword evidence="9" id="KW-0902">Two-component regulatory system</keyword>
<evidence type="ECO:0000256" key="4">
    <source>
        <dbReference type="ARBA" id="ARBA00022553"/>
    </source>
</evidence>
<dbReference type="InterPro" id="IPR036097">
    <property type="entry name" value="HisK_dim/P_sf"/>
</dbReference>
<sequence>MMRQPSLKWLLVSRLVTLQACMIAAALLIITAALWSTGYLLDDYEGASLDVLAEATERDMAGELVLRETPDLVNLRTGAPDLWFAIRDKQGHRLQKGSIPPAYLPAIAMLDQLSDARLSNQPELAGKPDAVIKWVDSPAGRIQILTGTKGQMSVQRLARGISGGLTSLILPVIVLMALATSLATPLVVRRALAGLRRTVAQAAHIEFDKRGTQLQASDVPIEIRALVRAVNDALMRLDAGYERHQHFLAQAAHELRTPIAILNARISALPAGTDKRDLLEDAARLTTLAGQLLDLQRLDQKRNHFQPVNLTAMAKQVLFDLGPLALGAGYEVNFEPEGDEVLVIGDQTSLERALTNLVQNAIDHGGRHGTITVRVGKSHFIEVSDEGNGIAWDAREQIFEPFNRLGPDGRGAGLGLNLVREIMQLHGGGIAVVNAGSKGACMRMTFPSEKIADGGVRVA</sequence>
<dbReference type="PANTHER" id="PTHR45436">
    <property type="entry name" value="SENSOR HISTIDINE KINASE YKOH"/>
    <property type="match status" value="1"/>
</dbReference>
<evidence type="ECO:0000313" key="14">
    <source>
        <dbReference type="Proteomes" id="UP000199435"/>
    </source>
</evidence>
<keyword evidence="4" id="KW-0597">Phosphoprotein</keyword>
<evidence type="ECO:0000256" key="2">
    <source>
        <dbReference type="ARBA" id="ARBA00004141"/>
    </source>
</evidence>
<dbReference type="AlphaFoldDB" id="A0A1C3WHI5"/>
<keyword evidence="8 11" id="KW-1133">Transmembrane helix</keyword>
<evidence type="ECO:0000256" key="1">
    <source>
        <dbReference type="ARBA" id="ARBA00000085"/>
    </source>
</evidence>
<organism evidence="13 14">
    <name type="scientific">Rhizobium miluonense</name>
    <dbReference type="NCBI Taxonomy" id="411945"/>
    <lineage>
        <taxon>Bacteria</taxon>
        <taxon>Pseudomonadati</taxon>
        <taxon>Pseudomonadota</taxon>
        <taxon>Alphaproteobacteria</taxon>
        <taxon>Hyphomicrobiales</taxon>
        <taxon>Rhizobiaceae</taxon>
        <taxon>Rhizobium/Agrobacterium group</taxon>
        <taxon>Rhizobium</taxon>
    </lineage>
</organism>
<evidence type="ECO:0000256" key="3">
    <source>
        <dbReference type="ARBA" id="ARBA00012438"/>
    </source>
</evidence>
<dbReference type="Gene3D" id="1.10.287.130">
    <property type="match status" value="1"/>
</dbReference>
<evidence type="ECO:0000256" key="6">
    <source>
        <dbReference type="ARBA" id="ARBA00022692"/>
    </source>
</evidence>
<dbReference type="SMART" id="SM00387">
    <property type="entry name" value="HATPase_c"/>
    <property type="match status" value="1"/>
</dbReference>
<dbReference type="SUPFAM" id="SSF47384">
    <property type="entry name" value="Homodimeric domain of signal transducing histidine kinase"/>
    <property type="match status" value="1"/>
</dbReference>
<keyword evidence="6 11" id="KW-0812">Transmembrane</keyword>
<evidence type="ECO:0000256" key="7">
    <source>
        <dbReference type="ARBA" id="ARBA00022777"/>
    </source>
</evidence>
<feature type="domain" description="Histidine kinase" evidence="12">
    <location>
        <begin position="250"/>
        <end position="450"/>
    </location>
</feature>
<evidence type="ECO:0000256" key="10">
    <source>
        <dbReference type="ARBA" id="ARBA00023136"/>
    </source>
</evidence>
<dbReference type="InterPro" id="IPR004358">
    <property type="entry name" value="Sig_transdc_His_kin-like_C"/>
</dbReference>
<accession>A0A1C3WHI5</accession>
<proteinExistence type="predicted"/>
<keyword evidence="14" id="KW-1185">Reference proteome</keyword>
<dbReference type="EMBL" id="FMAH01000030">
    <property type="protein sequence ID" value="SCB39522.1"/>
    <property type="molecule type" value="Genomic_DNA"/>
</dbReference>
<evidence type="ECO:0000256" key="11">
    <source>
        <dbReference type="SAM" id="Phobius"/>
    </source>
</evidence>
<evidence type="ECO:0000313" key="13">
    <source>
        <dbReference type="EMBL" id="SCB39522.1"/>
    </source>
</evidence>
<reference evidence="14" key="1">
    <citation type="submission" date="2016-08" db="EMBL/GenBank/DDBJ databases">
        <authorList>
            <person name="Varghese N."/>
            <person name="Submissions Spin"/>
        </authorList>
    </citation>
    <scope>NUCLEOTIDE SEQUENCE [LARGE SCALE GENOMIC DNA]</scope>
    <source>
        <strain evidence="14">HAMBI 2971</strain>
    </source>
</reference>